<accession>A0A4W5RHH2</accession>
<keyword evidence="2" id="KW-1185">Reference proteome</keyword>
<organism evidence="1 2">
    <name type="scientific">Hucho hucho</name>
    <name type="common">huchen</name>
    <dbReference type="NCBI Taxonomy" id="62062"/>
    <lineage>
        <taxon>Eukaryota</taxon>
        <taxon>Metazoa</taxon>
        <taxon>Chordata</taxon>
        <taxon>Craniata</taxon>
        <taxon>Vertebrata</taxon>
        <taxon>Euteleostomi</taxon>
        <taxon>Actinopterygii</taxon>
        <taxon>Neopterygii</taxon>
        <taxon>Teleostei</taxon>
        <taxon>Protacanthopterygii</taxon>
        <taxon>Salmoniformes</taxon>
        <taxon>Salmonidae</taxon>
        <taxon>Salmoninae</taxon>
        <taxon>Hucho</taxon>
    </lineage>
</organism>
<dbReference type="AlphaFoldDB" id="A0A4W5RHH2"/>
<dbReference type="Ensembl" id="ENSHHUT00000092134.1">
    <property type="protein sequence ID" value="ENSHHUP00000089361.1"/>
    <property type="gene ID" value="ENSHHUG00000051593.1"/>
</dbReference>
<sequence length="87" mass="9650">MAPLPHLLSPCPRAGARNLFSETGVWDRDYKADTRRRVEHWWHPPYHGAMAEGYAGGGRSFMSSLCSRTPLAVSTWAMYGSTPSVTP</sequence>
<reference evidence="1" key="2">
    <citation type="submission" date="2025-08" db="UniProtKB">
        <authorList>
            <consortium name="Ensembl"/>
        </authorList>
    </citation>
    <scope>IDENTIFICATION</scope>
</reference>
<dbReference type="GeneTree" id="ENSGT00390000015114"/>
<protein>
    <submittedName>
        <fullName evidence="1">Leucyl-tRNA synthetase 2, mitochondrial</fullName>
    </submittedName>
</protein>
<proteinExistence type="predicted"/>
<reference evidence="1" key="3">
    <citation type="submission" date="2025-09" db="UniProtKB">
        <authorList>
            <consortium name="Ensembl"/>
        </authorList>
    </citation>
    <scope>IDENTIFICATION</scope>
</reference>
<reference evidence="2" key="1">
    <citation type="submission" date="2018-06" db="EMBL/GenBank/DDBJ databases">
        <title>Genome assembly of Danube salmon.</title>
        <authorList>
            <person name="Macqueen D.J."/>
            <person name="Gundappa M.K."/>
        </authorList>
    </citation>
    <scope>NUCLEOTIDE SEQUENCE [LARGE SCALE GENOMIC DNA]</scope>
</reference>
<dbReference type="Proteomes" id="UP000314982">
    <property type="component" value="Unassembled WGS sequence"/>
</dbReference>
<evidence type="ECO:0000313" key="1">
    <source>
        <dbReference type="Ensembl" id="ENSHHUP00000089361.1"/>
    </source>
</evidence>
<name>A0A4W5RHH2_9TELE</name>
<evidence type="ECO:0000313" key="2">
    <source>
        <dbReference type="Proteomes" id="UP000314982"/>
    </source>
</evidence>